<reference evidence="2 3" key="1">
    <citation type="journal article" date="2020" name="ISME J.">
        <title>Uncovering the hidden diversity of litter-decomposition mechanisms in mushroom-forming fungi.</title>
        <authorList>
            <person name="Floudas D."/>
            <person name="Bentzer J."/>
            <person name="Ahren D."/>
            <person name="Johansson T."/>
            <person name="Persson P."/>
            <person name="Tunlid A."/>
        </authorList>
    </citation>
    <scope>NUCLEOTIDE SEQUENCE [LARGE SCALE GENOMIC DNA]</scope>
    <source>
        <strain evidence="2 3">CBS 406.79</strain>
    </source>
</reference>
<dbReference type="SUPFAM" id="SSF48576">
    <property type="entry name" value="Terpenoid synthases"/>
    <property type="match status" value="1"/>
</dbReference>
<protein>
    <recommendedName>
        <fullName evidence="4">Terpenoid synthase</fullName>
    </recommendedName>
</protein>
<evidence type="ECO:0008006" key="4">
    <source>
        <dbReference type="Google" id="ProtNLM"/>
    </source>
</evidence>
<evidence type="ECO:0000313" key="3">
    <source>
        <dbReference type="Proteomes" id="UP000518752"/>
    </source>
</evidence>
<evidence type="ECO:0000256" key="1">
    <source>
        <dbReference type="SAM" id="MobiDB-lite"/>
    </source>
</evidence>
<feature type="region of interest" description="Disordered" evidence="1">
    <location>
        <begin position="1"/>
        <end position="21"/>
    </location>
</feature>
<dbReference type="Proteomes" id="UP000518752">
    <property type="component" value="Unassembled WGS sequence"/>
</dbReference>
<dbReference type="InterPro" id="IPR008949">
    <property type="entry name" value="Isoprenoid_synthase_dom_sf"/>
</dbReference>
<evidence type="ECO:0000313" key="2">
    <source>
        <dbReference type="EMBL" id="KAF5369152.1"/>
    </source>
</evidence>
<dbReference type="Gene3D" id="1.10.600.10">
    <property type="entry name" value="Farnesyl Diphosphate Synthase"/>
    <property type="match status" value="1"/>
</dbReference>
<dbReference type="EMBL" id="JAACJN010000130">
    <property type="protein sequence ID" value="KAF5369152.1"/>
    <property type="molecule type" value="Genomic_DNA"/>
</dbReference>
<sequence>MNQNTKLTRIREHPREATGQSPDELITTVSDILEEMLANLRISHCSVDFNQELLEAPLVEARNRGYALSGVHSLRHALSMGVYLTSTMYGHVTDNAQRTYIIFYIMFMFYVDDTYFGKSDRENGLLFFISRFNQNQPQEEPSLTAFATFLREDTATVFEPIGGGIIIASSLNFINGMILESSVSVAQISPFAQGFPYFVRNKSGFAEACIILAFPRDMPVIHYAQAFPEMLYFVLDLTLRPSDIMSFYKEELVGESENLVSLLAAVTDSKIEFFQNFKICGSGSPCIPVTRHEKYEVLRHLSRAVSLGHQRTLQILAGAPLAREVYLKLAKGYVCMYISMRERYKLDELNL</sequence>
<gene>
    <name evidence="2" type="ORF">D9757_011075</name>
</gene>
<proteinExistence type="predicted"/>
<comment type="caution">
    <text evidence="2">The sequence shown here is derived from an EMBL/GenBank/DDBJ whole genome shotgun (WGS) entry which is preliminary data.</text>
</comment>
<keyword evidence="3" id="KW-1185">Reference proteome</keyword>
<organism evidence="2 3">
    <name type="scientific">Collybiopsis confluens</name>
    <dbReference type="NCBI Taxonomy" id="2823264"/>
    <lineage>
        <taxon>Eukaryota</taxon>
        <taxon>Fungi</taxon>
        <taxon>Dikarya</taxon>
        <taxon>Basidiomycota</taxon>
        <taxon>Agaricomycotina</taxon>
        <taxon>Agaricomycetes</taxon>
        <taxon>Agaricomycetidae</taxon>
        <taxon>Agaricales</taxon>
        <taxon>Marasmiineae</taxon>
        <taxon>Omphalotaceae</taxon>
        <taxon>Collybiopsis</taxon>
    </lineage>
</organism>
<dbReference type="OrthoDB" id="2998174at2759"/>
<accession>A0A8H5GQJ4</accession>
<name>A0A8H5GQJ4_9AGAR</name>
<dbReference type="AlphaFoldDB" id="A0A8H5GQJ4"/>